<dbReference type="EMBL" id="MDEO01000029">
    <property type="protein sequence ID" value="OCX20658.1"/>
    <property type="molecule type" value="Genomic_DNA"/>
</dbReference>
<dbReference type="AlphaFoldDB" id="A0A1C2E108"/>
<dbReference type="InterPro" id="IPR006135">
    <property type="entry name" value="T3SS_substrate_exporter"/>
</dbReference>
<feature type="transmembrane region" description="Helical" evidence="3">
    <location>
        <begin position="186"/>
        <end position="208"/>
    </location>
</feature>
<feature type="transmembrane region" description="Helical" evidence="3">
    <location>
        <begin position="81"/>
        <end position="109"/>
    </location>
</feature>
<dbReference type="Pfam" id="PF01312">
    <property type="entry name" value="Bac_export_2"/>
    <property type="match status" value="1"/>
</dbReference>
<evidence type="ECO:0000256" key="3">
    <source>
        <dbReference type="SAM" id="Phobius"/>
    </source>
</evidence>
<keyword evidence="3" id="KW-0812">Transmembrane</keyword>
<dbReference type="STRING" id="1566387.QV13_08215"/>
<dbReference type="PANTHER" id="PTHR30531:SF12">
    <property type="entry name" value="FLAGELLAR BIOSYNTHETIC PROTEIN FLHB"/>
    <property type="match status" value="1"/>
</dbReference>
<protein>
    <submittedName>
        <fullName evidence="4">Translocation protein in type III secretion system, RhcU</fullName>
    </submittedName>
</protein>
<comment type="similarity">
    <text evidence="1">Belongs to the type III secretion exporter family.</text>
</comment>
<dbReference type="InterPro" id="IPR029025">
    <property type="entry name" value="T3SS_substrate_exporter_C"/>
</dbReference>
<keyword evidence="3" id="KW-1133">Transmembrane helix</keyword>
<dbReference type="Gene3D" id="3.40.1690.10">
    <property type="entry name" value="secretion proteins EscU"/>
    <property type="match status" value="1"/>
</dbReference>
<feature type="transmembrane region" description="Helical" evidence="3">
    <location>
        <begin position="147"/>
        <end position="166"/>
    </location>
</feature>
<dbReference type="Proteomes" id="UP000094412">
    <property type="component" value="Unassembled WGS sequence"/>
</dbReference>
<dbReference type="GO" id="GO:0009306">
    <property type="term" value="P:protein secretion"/>
    <property type="evidence" value="ECO:0007669"/>
    <property type="project" value="InterPro"/>
</dbReference>
<dbReference type="PANTHER" id="PTHR30531">
    <property type="entry name" value="FLAGELLAR BIOSYNTHETIC PROTEIN FLHB"/>
    <property type="match status" value="1"/>
</dbReference>
<dbReference type="PRINTS" id="PR00950">
    <property type="entry name" value="TYPE3IMSPROT"/>
</dbReference>
<keyword evidence="3" id="KW-0472">Membrane</keyword>
<reference evidence="4" key="1">
    <citation type="submission" date="2016-08" db="EMBL/GenBank/DDBJ databases">
        <title>Whole genome sequence of Mesorhizobium sp. strain UASWS1009 isolated from industrial sewage.</title>
        <authorList>
            <person name="Crovadore J."/>
            <person name="Calmin G."/>
            <person name="Chablais R."/>
            <person name="Cochard B."/>
            <person name="Lefort F."/>
        </authorList>
    </citation>
    <scope>NUCLEOTIDE SEQUENCE [LARGE SCALE GENOMIC DNA]</scope>
    <source>
        <strain evidence="4">UASWS1009</strain>
    </source>
</reference>
<proteinExistence type="inferred from homology"/>
<comment type="caution">
    <text evidence="4">The sequence shown here is derived from an EMBL/GenBank/DDBJ whole genome shotgun (WGS) entry which is preliminary data.</text>
</comment>
<evidence type="ECO:0000256" key="2">
    <source>
        <dbReference type="SAM" id="MobiDB-lite"/>
    </source>
</evidence>
<evidence type="ECO:0000313" key="5">
    <source>
        <dbReference type="Proteomes" id="UP000094412"/>
    </source>
</evidence>
<dbReference type="SUPFAM" id="SSF160544">
    <property type="entry name" value="EscU C-terminal domain-like"/>
    <property type="match status" value="1"/>
</dbReference>
<dbReference type="GO" id="GO:0005886">
    <property type="term" value="C:plasma membrane"/>
    <property type="evidence" value="ECO:0007669"/>
    <property type="project" value="TreeGrafter"/>
</dbReference>
<feature type="region of interest" description="Disordered" evidence="2">
    <location>
        <begin position="1"/>
        <end position="22"/>
    </location>
</feature>
<gene>
    <name evidence="4" type="ORF">QV13_08215</name>
</gene>
<organism evidence="4 5">
    <name type="scientific">Mesorhizobium hungaricum</name>
    <dbReference type="NCBI Taxonomy" id="1566387"/>
    <lineage>
        <taxon>Bacteria</taxon>
        <taxon>Pseudomonadati</taxon>
        <taxon>Pseudomonadota</taxon>
        <taxon>Alphaproteobacteria</taxon>
        <taxon>Hyphomicrobiales</taxon>
        <taxon>Phyllobacteriaceae</taxon>
        <taxon>Mesorhizobium</taxon>
    </lineage>
</organism>
<accession>A0A1C2E108</accession>
<dbReference type="RefSeq" id="WP_065997527.1">
    <property type="nucleotide sequence ID" value="NZ_MDEO01000029.1"/>
</dbReference>
<evidence type="ECO:0000256" key="1">
    <source>
        <dbReference type="ARBA" id="ARBA00010690"/>
    </source>
</evidence>
<evidence type="ECO:0000313" key="4">
    <source>
        <dbReference type="EMBL" id="OCX20658.1"/>
    </source>
</evidence>
<name>A0A1C2E108_9HYPH</name>
<feature type="transmembrane region" description="Helical" evidence="3">
    <location>
        <begin position="32"/>
        <end position="49"/>
    </location>
</feature>
<keyword evidence="5" id="KW-1185">Reference proteome</keyword>
<dbReference type="OrthoDB" id="9807950at2"/>
<feature type="compositionally biased region" description="Basic and acidic residues" evidence="2">
    <location>
        <begin position="1"/>
        <end position="17"/>
    </location>
</feature>
<sequence length="346" mass="38338">MAEEAEEKRLPASDKKLRDAKRKGQASQSRDFVSGFGLCAALAYIYLVWPSALAHFSELVDTITDYNVPFGEILLRSGRHAFFLLMFVTVPLAGIVVVTTIVFGMLATFGPVFSFETVKPQFDHINPAKGLQKIMSVRNVVEFAKGLAKLTFLSALFVVILVQWLQPLFDAPGCGMSCMTPMLWGVMVPVGVSAALAFLAIGILDVPLQRWLFLRDMRMTTTEYKREQKDMEGDPLIRQEQRRQRREAVQRPARLGVQNAVIVFAGDELAVGLRYIKGETPVPTIVAKGQGRAALDMISQSRAAGIPVVQDAALAQDLFEKTNIGNYVGQAMFSPIVRHLVRHRLT</sequence>